<evidence type="ECO:0000256" key="3">
    <source>
        <dbReference type="ARBA" id="ARBA00022898"/>
    </source>
</evidence>
<sequence>MKAGYNGTVVDADKAVISVYDHGFLYGMGLFETFRTYGGRPYMLDRHLERLKEGCRELGIRFDMEEEEVRSWIAEVMAGNGLADAYVRLTVSAGEAGLGLPADDYGQPNAIVLVKPLQVPDEREYLAGRTLRLLRTARNTPEGVRRLKSLHYMNNIIARRELAASGAAAGTEGLMLTREGMLAEGIVSNLFFVRDGVVCTPAVETGILPGITRHRVLELAESAGCRTEEGLYRWSDLLAASEIWTTGSVQELMPITTLVDAEGMSRKVGSGEAGPVALRLLALYRQDARQASGD</sequence>
<comment type="caution">
    <text evidence="6">The sequence shown here is derived from an EMBL/GenBank/DDBJ whole genome shotgun (WGS) entry which is preliminary data.</text>
</comment>
<accession>A0ABW5R2L3</accession>
<comment type="similarity">
    <text evidence="2 4">Belongs to the class-IV pyridoxal-phosphate-dependent aminotransferase family.</text>
</comment>
<evidence type="ECO:0000313" key="7">
    <source>
        <dbReference type="Proteomes" id="UP001597493"/>
    </source>
</evidence>
<evidence type="ECO:0000256" key="2">
    <source>
        <dbReference type="ARBA" id="ARBA00009320"/>
    </source>
</evidence>
<evidence type="ECO:0000256" key="4">
    <source>
        <dbReference type="RuleBase" id="RU004106"/>
    </source>
</evidence>
<dbReference type="PANTHER" id="PTHR42743:SF11">
    <property type="entry name" value="AMINODEOXYCHORISMATE LYASE"/>
    <property type="match status" value="1"/>
</dbReference>
<evidence type="ECO:0000256" key="5">
    <source>
        <dbReference type="RuleBase" id="RU004516"/>
    </source>
</evidence>
<keyword evidence="7" id="KW-1185">Reference proteome</keyword>
<dbReference type="InterPro" id="IPR001544">
    <property type="entry name" value="Aminotrans_IV"/>
</dbReference>
<dbReference type="InterPro" id="IPR050571">
    <property type="entry name" value="Class-IV_PLP-Dep_Aminotrnsfr"/>
</dbReference>
<comment type="cofactor">
    <cofactor evidence="1 5">
        <name>pyridoxal 5'-phosphate</name>
        <dbReference type="ChEBI" id="CHEBI:597326"/>
    </cofactor>
</comment>
<dbReference type="SUPFAM" id="SSF56752">
    <property type="entry name" value="D-aminoacid aminotransferase-like PLP-dependent enzymes"/>
    <property type="match status" value="1"/>
</dbReference>
<dbReference type="InterPro" id="IPR043131">
    <property type="entry name" value="BCAT-like_N"/>
</dbReference>
<dbReference type="RefSeq" id="WP_379277037.1">
    <property type="nucleotide sequence ID" value="NZ_JBHUGT010000043.1"/>
</dbReference>
<dbReference type="Proteomes" id="UP001597493">
    <property type="component" value="Unassembled WGS sequence"/>
</dbReference>
<reference evidence="7" key="1">
    <citation type="journal article" date="2019" name="Int. J. Syst. Evol. Microbiol.">
        <title>The Global Catalogue of Microorganisms (GCM) 10K type strain sequencing project: providing services to taxonomists for standard genome sequencing and annotation.</title>
        <authorList>
            <consortium name="The Broad Institute Genomics Platform"/>
            <consortium name="The Broad Institute Genome Sequencing Center for Infectious Disease"/>
            <person name="Wu L."/>
            <person name="Ma J."/>
        </authorList>
    </citation>
    <scope>NUCLEOTIDE SEQUENCE [LARGE SCALE GENOMIC DNA]</scope>
    <source>
        <strain evidence="7">TISTR 1827</strain>
    </source>
</reference>
<protein>
    <submittedName>
        <fullName evidence="6">Aminotransferase class IV</fullName>
    </submittedName>
</protein>
<dbReference type="Pfam" id="PF01063">
    <property type="entry name" value="Aminotran_4"/>
    <property type="match status" value="1"/>
</dbReference>
<dbReference type="Gene3D" id="3.30.470.10">
    <property type="match status" value="1"/>
</dbReference>
<organism evidence="6 7">
    <name type="scientific">Paenibacillus thailandensis</name>
    <dbReference type="NCBI Taxonomy" id="393250"/>
    <lineage>
        <taxon>Bacteria</taxon>
        <taxon>Bacillati</taxon>
        <taxon>Bacillota</taxon>
        <taxon>Bacilli</taxon>
        <taxon>Bacillales</taxon>
        <taxon>Paenibacillaceae</taxon>
        <taxon>Paenibacillus</taxon>
    </lineage>
</organism>
<evidence type="ECO:0000313" key="6">
    <source>
        <dbReference type="EMBL" id="MFD2662555.1"/>
    </source>
</evidence>
<name>A0ABW5R2L3_9BACL</name>
<dbReference type="InterPro" id="IPR036038">
    <property type="entry name" value="Aminotransferase-like"/>
</dbReference>
<dbReference type="CDD" id="cd00449">
    <property type="entry name" value="PLPDE_IV"/>
    <property type="match status" value="1"/>
</dbReference>
<evidence type="ECO:0000256" key="1">
    <source>
        <dbReference type="ARBA" id="ARBA00001933"/>
    </source>
</evidence>
<dbReference type="InterPro" id="IPR043132">
    <property type="entry name" value="BCAT-like_C"/>
</dbReference>
<dbReference type="EMBL" id="JBHUMY010000030">
    <property type="protein sequence ID" value="MFD2662555.1"/>
    <property type="molecule type" value="Genomic_DNA"/>
</dbReference>
<dbReference type="InterPro" id="IPR018300">
    <property type="entry name" value="Aminotrans_IV_CS"/>
</dbReference>
<gene>
    <name evidence="6" type="ORF">ACFSW5_20050</name>
</gene>
<dbReference type="PANTHER" id="PTHR42743">
    <property type="entry name" value="AMINO-ACID AMINOTRANSFERASE"/>
    <property type="match status" value="1"/>
</dbReference>
<keyword evidence="3 5" id="KW-0663">Pyridoxal phosphate</keyword>
<dbReference type="PROSITE" id="PS00770">
    <property type="entry name" value="AA_TRANSFER_CLASS_4"/>
    <property type="match status" value="1"/>
</dbReference>
<keyword evidence="6" id="KW-0032">Aminotransferase</keyword>
<dbReference type="GO" id="GO:0008483">
    <property type="term" value="F:transaminase activity"/>
    <property type="evidence" value="ECO:0007669"/>
    <property type="project" value="UniProtKB-KW"/>
</dbReference>
<dbReference type="Gene3D" id="3.20.10.10">
    <property type="entry name" value="D-amino Acid Aminotransferase, subunit A, domain 2"/>
    <property type="match status" value="1"/>
</dbReference>
<proteinExistence type="inferred from homology"/>
<keyword evidence="6" id="KW-0808">Transferase</keyword>